<dbReference type="EMBL" id="JBDFRB010000003">
    <property type="protein sequence ID" value="MEN2743749.1"/>
    <property type="molecule type" value="Genomic_DNA"/>
</dbReference>
<dbReference type="Pfam" id="PF01425">
    <property type="entry name" value="Amidase"/>
    <property type="match status" value="1"/>
</dbReference>
<gene>
    <name evidence="4" type="ORF">ABCQ75_04255</name>
</gene>
<dbReference type="Proteomes" id="UP001422074">
    <property type="component" value="Unassembled WGS sequence"/>
</dbReference>
<evidence type="ECO:0000256" key="2">
    <source>
        <dbReference type="SAM" id="MobiDB-lite"/>
    </source>
</evidence>
<evidence type="ECO:0000313" key="5">
    <source>
        <dbReference type="Proteomes" id="UP001422074"/>
    </source>
</evidence>
<organism evidence="4 5">
    <name type="scientific">Sinomonas halotolerans</name>
    <dbReference type="NCBI Taxonomy" id="1644133"/>
    <lineage>
        <taxon>Bacteria</taxon>
        <taxon>Bacillati</taxon>
        <taxon>Actinomycetota</taxon>
        <taxon>Actinomycetes</taxon>
        <taxon>Micrococcales</taxon>
        <taxon>Micrococcaceae</taxon>
        <taxon>Sinomonas</taxon>
    </lineage>
</organism>
<evidence type="ECO:0000256" key="1">
    <source>
        <dbReference type="ARBA" id="ARBA00009199"/>
    </source>
</evidence>
<feature type="compositionally biased region" description="Low complexity" evidence="2">
    <location>
        <begin position="486"/>
        <end position="507"/>
    </location>
</feature>
<feature type="region of interest" description="Disordered" evidence="2">
    <location>
        <begin position="411"/>
        <end position="432"/>
    </location>
</feature>
<protein>
    <submittedName>
        <fullName evidence="4">Amidase</fullName>
    </submittedName>
</protein>
<accession>A0ABU9WYS4</accession>
<dbReference type="PANTHER" id="PTHR11895">
    <property type="entry name" value="TRANSAMIDASE"/>
    <property type="match status" value="1"/>
</dbReference>
<name>A0ABU9WYS4_9MICC</name>
<dbReference type="InterPro" id="IPR023631">
    <property type="entry name" value="Amidase_dom"/>
</dbReference>
<proteinExistence type="inferred from homology"/>
<comment type="caution">
    <text evidence="4">The sequence shown here is derived from an EMBL/GenBank/DDBJ whole genome shotgun (WGS) entry which is preliminary data.</text>
</comment>
<dbReference type="InterPro" id="IPR000120">
    <property type="entry name" value="Amidase"/>
</dbReference>
<evidence type="ECO:0000259" key="3">
    <source>
        <dbReference type="Pfam" id="PF01425"/>
    </source>
</evidence>
<dbReference type="PROSITE" id="PS00571">
    <property type="entry name" value="AMIDASES"/>
    <property type="match status" value="1"/>
</dbReference>
<dbReference type="Gene3D" id="3.90.1300.10">
    <property type="entry name" value="Amidase signature (AS) domain"/>
    <property type="match status" value="1"/>
</dbReference>
<feature type="domain" description="Amidase" evidence="3">
    <location>
        <begin position="31"/>
        <end position="523"/>
    </location>
</feature>
<feature type="region of interest" description="Disordered" evidence="2">
    <location>
        <begin position="144"/>
        <end position="163"/>
    </location>
</feature>
<dbReference type="InterPro" id="IPR020556">
    <property type="entry name" value="Amidase_CS"/>
</dbReference>
<comment type="similarity">
    <text evidence="1">Belongs to the amidase family.</text>
</comment>
<reference evidence="4 5" key="1">
    <citation type="submission" date="2024-05" db="EMBL/GenBank/DDBJ databases">
        <title>Sinomonas sp. nov., isolated from a waste landfill.</title>
        <authorList>
            <person name="Zhao Y."/>
        </authorList>
    </citation>
    <scope>NUCLEOTIDE SEQUENCE [LARGE SCALE GENOMIC DNA]</scope>
    <source>
        <strain evidence="4 5">CCTCC AB2014300</strain>
    </source>
</reference>
<dbReference type="RefSeq" id="WP_345883292.1">
    <property type="nucleotide sequence ID" value="NZ_JBDFRB010000003.1"/>
</dbReference>
<feature type="region of interest" description="Disordered" evidence="2">
    <location>
        <begin position="477"/>
        <end position="507"/>
    </location>
</feature>
<dbReference type="PANTHER" id="PTHR11895:SF7">
    <property type="entry name" value="GLUTAMYL-TRNA(GLN) AMIDOTRANSFERASE SUBUNIT A, MITOCHONDRIAL"/>
    <property type="match status" value="1"/>
</dbReference>
<evidence type="ECO:0000313" key="4">
    <source>
        <dbReference type="EMBL" id="MEN2743749.1"/>
    </source>
</evidence>
<keyword evidence="5" id="KW-1185">Reference proteome</keyword>
<dbReference type="InterPro" id="IPR036928">
    <property type="entry name" value="AS_sf"/>
</dbReference>
<sequence>MTESPGPWPSAVGLRDALRAGEVSAREAAGHFLARIEAENPQLGAFLAVTAERALEDAAAADSLHARLARSGRLEDLPLLHGMPTAYKDLTDVAGVPTTHGSAALEPRPAPADSPLVELLRKAGTVCLGKTQVPEFGLTAYSENRIAPPSRNPHATALSSGGSSGGSAAAVAAGLVPFAPGTDGGGSVRIPAAACGIVGLKPGRGLVPAGEGSADDGGPRLVVAGPLAHTAEDAALLLDAMTGGAPPPGGARARPGAGTGLAGREAGGYLDAVVRGPGRLRIAVSLTSPWDAQYTIAPEPEAFEALRRAVARLEDAGHLVAEADLRFDNRYPDAFTAAWTAGVGAARIPPAREALLTPLTRAFRRRAQQRSPGRLAEAHAFLRRFERDMLAQLSGWDAVLSPALAQSPRPVGWFSGGGAGGRERGDSSAGGAAWTATADDDYRLQCEFAPWSSWVNVCGLPAVAATTLWTPGPEGEVLGAGGAGAPRGSSGALPAGGAPRGSSGALPAGVQLVGPPGSEAMLLQLALLLHEPRRPSAAAG</sequence>
<dbReference type="SUPFAM" id="SSF75304">
    <property type="entry name" value="Amidase signature (AS) enzymes"/>
    <property type="match status" value="1"/>
</dbReference>